<organism evidence="2 3">
    <name type="scientific">Liparis tanakae</name>
    <name type="common">Tanaka's snailfish</name>
    <dbReference type="NCBI Taxonomy" id="230148"/>
    <lineage>
        <taxon>Eukaryota</taxon>
        <taxon>Metazoa</taxon>
        <taxon>Chordata</taxon>
        <taxon>Craniata</taxon>
        <taxon>Vertebrata</taxon>
        <taxon>Euteleostomi</taxon>
        <taxon>Actinopterygii</taxon>
        <taxon>Neopterygii</taxon>
        <taxon>Teleostei</taxon>
        <taxon>Neoteleostei</taxon>
        <taxon>Acanthomorphata</taxon>
        <taxon>Eupercaria</taxon>
        <taxon>Perciformes</taxon>
        <taxon>Cottioidei</taxon>
        <taxon>Cottales</taxon>
        <taxon>Liparidae</taxon>
        <taxon>Liparis</taxon>
    </lineage>
</organism>
<dbReference type="EMBL" id="SRLO01000174">
    <property type="protein sequence ID" value="TNN69560.1"/>
    <property type="molecule type" value="Genomic_DNA"/>
</dbReference>
<proteinExistence type="predicted"/>
<gene>
    <name evidence="2" type="ORF">EYF80_020205</name>
</gene>
<dbReference type="Proteomes" id="UP000314294">
    <property type="component" value="Unassembled WGS sequence"/>
</dbReference>
<keyword evidence="3" id="KW-1185">Reference proteome</keyword>
<feature type="region of interest" description="Disordered" evidence="1">
    <location>
        <begin position="34"/>
        <end position="119"/>
    </location>
</feature>
<feature type="compositionally biased region" description="Basic and acidic residues" evidence="1">
    <location>
        <begin position="45"/>
        <end position="84"/>
    </location>
</feature>
<protein>
    <submittedName>
        <fullName evidence="2">Uncharacterized protein</fullName>
    </submittedName>
</protein>
<comment type="caution">
    <text evidence="2">The sequence shown here is derived from an EMBL/GenBank/DDBJ whole genome shotgun (WGS) entry which is preliminary data.</text>
</comment>
<dbReference type="AlphaFoldDB" id="A0A4Z2HVB2"/>
<feature type="compositionally biased region" description="Basic and acidic residues" evidence="1">
    <location>
        <begin position="102"/>
        <end position="113"/>
    </location>
</feature>
<name>A0A4Z2HVB2_9TELE</name>
<accession>A0A4Z2HVB2</accession>
<evidence type="ECO:0000313" key="2">
    <source>
        <dbReference type="EMBL" id="TNN69560.1"/>
    </source>
</evidence>
<sequence length="222" mass="23823">MAPVLTSALRLSGSCSLCTDLQFLVSPLQGALGVGQHRQQGGQEKVPRVEEEKRGGRDDEESRGGRTRVEERGVSGEGRSEGRRGGGRGGALSLREEETESQLDRRDEERRENSALNCHRLLHTPVGGGLQGVAVSPQGDHGPPDGHQARLLLPQVTCEALRGHQGSVHLKSHNNRRTARYTPPSLSANHPLYAPPPPTLWSNQMSASGGPPSRLGWPALIG</sequence>
<evidence type="ECO:0000256" key="1">
    <source>
        <dbReference type="SAM" id="MobiDB-lite"/>
    </source>
</evidence>
<reference evidence="2 3" key="1">
    <citation type="submission" date="2019-03" db="EMBL/GenBank/DDBJ databases">
        <title>First draft genome of Liparis tanakae, snailfish: a comprehensive survey of snailfish specific genes.</title>
        <authorList>
            <person name="Kim W."/>
            <person name="Song I."/>
            <person name="Jeong J.-H."/>
            <person name="Kim D."/>
            <person name="Kim S."/>
            <person name="Ryu S."/>
            <person name="Song J.Y."/>
            <person name="Lee S.K."/>
        </authorList>
    </citation>
    <scope>NUCLEOTIDE SEQUENCE [LARGE SCALE GENOMIC DNA]</scope>
    <source>
        <tissue evidence="2">Muscle</tissue>
    </source>
</reference>
<evidence type="ECO:0000313" key="3">
    <source>
        <dbReference type="Proteomes" id="UP000314294"/>
    </source>
</evidence>